<name>A0A2H3IYH3_WOLCO</name>
<reference evidence="1 2" key="1">
    <citation type="journal article" date="2012" name="Science">
        <title>The Paleozoic origin of enzymatic lignin decomposition reconstructed from 31 fungal genomes.</title>
        <authorList>
            <person name="Floudas D."/>
            <person name="Binder M."/>
            <person name="Riley R."/>
            <person name="Barry K."/>
            <person name="Blanchette R.A."/>
            <person name="Henrissat B."/>
            <person name="Martinez A.T."/>
            <person name="Otillar R."/>
            <person name="Spatafora J.W."/>
            <person name="Yadav J.S."/>
            <person name="Aerts A."/>
            <person name="Benoit I."/>
            <person name="Boyd A."/>
            <person name="Carlson A."/>
            <person name="Copeland A."/>
            <person name="Coutinho P.M."/>
            <person name="de Vries R.P."/>
            <person name="Ferreira P."/>
            <person name="Findley K."/>
            <person name="Foster B."/>
            <person name="Gaskell J."/>
            <person name="Glotzer D."/>
            <person name="Gorecki P."/>
            <person name="Heitman J."/>
            <person name="Hesse C."/>
            <person name="Hori C."/>
            <person name="Igarashi K."/>
            <person name="Jurgens J.A."/>
            <person name="Kallen N."/>
            <person name="Kersten P."/>
            <person name="Kohler A."/>
            <person name="Kuees U."/>
            <person name="Kumar T.K.A."/>
            <person name="Kuo A."/>
            <person name="LaButti K."/>
            <person name="Larrondo L.F."/>
            <person name="Lindquist E."/>
            <person name="Ling A."/>
            <person name="Lombard V."/>
            <person name="Lucas S."/>
            <person name="Lundell T."/>
            <person name="Martin R."/>
            <person name="McLaughlin D.J."/>
            <person name="Morgenstern I."/>
            <person name="Morin E."/>
            <person name="Murat C."/>
            <person name="Nagy L.G."/>
            <person name="Nolan M."/>
            <person name="Ohm R.A."/>
            <person name="Patyshakuliyeva A."/>
            <person name="Rokas A."/>
            <person name="Ruiz-Duenas F.J."/>
            <person name="Sabat G."/>
            <person name="Salamov A."/>
            <person name="Samejima M."/>
            <person name="Schmutz J."/>
            <person name="Slot J.C."/>
            <person name="St John F."/>
            <person name="Stenlid J."/>
            <person name="Sun H."/>
            <person name="Sun S."/>
            <person name="Syed K."/>
            <person name="Tsang A."/>
            <person name="Wiebenga A."/>
            <person name="Young D."/>
            <person name="Pisabarro A."/>
            <person name="Eastwood D.C."/>
            <person name="Martin F."/>
            <person name="Cullen D."/>
            <person name="Grigoriev I.V."/>
            <person name="Hibbett D.S."/>
        </authorList>
    </citation>
    <scope>NUCLEOTIDE SEQUENCE [LARGE SCALE GENOMIC DNA]</scope>
    <source>
        <strain evidence="1 2">MD-104</strain>
    </source>
</reference>
<dbReference type="AlphaFoldDB" id="A0A2H3IYH3"/>
<proteinExistence type="predicted"/>
<dbReference type="Proteomes" id="UP000218811">
    <property type="component" value="Unassembled WGS sequence"/>
</dbReference>
<keyword evidence="2" id="KW-1185">Reference proteome</keyword>
<sequence length="52" mass="5972">MHSVSSRLPPTFYRIALTSAVLVKEFCEPDPENVSIDSTRRFLRIYISHAGY</sequence>
<gene>
    <name evidence="1" type="ORF">WOLCODRAFT_27460</name>
</gene>
<organism evidence="1 2">
    <name type="scientific">Wolfiporia cocos (strain MD-104)</name>
    <name type="common">Brown rot fungus</name>
    <dbReference type="NCBI Taxonomy" id="742152"/>
    <lineage>
        <taxon>Eukaryota</taxon>
        <taxon>Fungi</taxon>
        <taxon>Dikarya</taxon>
        <taxon>Basidiomycota</taxon>
        <taxon>Agaricomycotina</taxon>
        <taxon>Agaricomycetes</taxon>
        <taxon>Polyporales</taxon>
        <taxon>Phaeolaceae</taxon>
        <taxon>Wolfiporia</taxon>
    </lineage>
</organism>
<evidence type="ECO:0000313" key="2">
    <source>
        <dbReference type="Proteomes" id="UP000218811"/>
    </source>
</evidence>
<protein>
    <submittedName>
        <fullName evidence="1">Uncharacterized protein</fullName>
    </submittedName>
</protein>
<dbReference type="EMBL" id="KB467832">
    <property type="protein sequence ID" value="PCH34791.1"/>
    <property type="molecule type" value="Genomic_DNA"/>
</dbReference>
<accession>A0A2H3IYH3</accession>
<evidence type="ECO:0000313" key="1">
    <source>
        <dbReference type="EMBL" id="PCH34791.1"/>
    </source>
</evidence>